<organism evidence="6 7">
    <name type="scientific">Bugula neritina</name>
    <name type="common">Brown bryozoan</name>
    <name type="synonym">Sertularia neritina</name>
    <dbReference type="NCBI Taxonomy" id="10212"/>
    <lineage>
        <taxon>Eukaryota</taxon>
        <taxon>Metazoa</taxon>
        <taxon>Spiralia</taxon>
        <taxon>Lophotrochozoa</taxon>
        <taxon>Bryozoa</taxon>
        <taxon>Gymnolaemata</taxon>
        <taxon>Cheilostomatida</taxon>
        <taxon>Flustrina</taxon>
        <taxon>Buguloidea</taxon>
        <taxon>Bugulidae</taxon>
        <taxon>Bugula</taxon>
    </lineage>
</organism>
<feature type="compositionally biased region" description="Basic and acidic residues" evidence="5">
    <location>
        <begin position="528"/>
        <end position="539"/>
    </location>
</feature>
<dbReference type="Pfam" id="PF10220">
    <property type="entry name" value="Smg8_Smg9"/>
    <property type="match status" value="2"/>
</dbReference>
<evidence type="ECO:0000256" key="4">
    <source>
        <dbReference type="RuleBase" id="RU367133"/>
    </source>
</evidence>
<evidence type="ECO:0000313" key="6">
    <source>
        <dbReference type="EMBL" id="KAF6035164.1"/>
    </source>
</evidence>
<dbReference type="AlphaFoldDB" id="A0A7J7KB60"/>
<dbReference type="EMBL" id="VXIV02000926">
    <property type="protein sequence ID" value="KAF6035164.1"/>
    <property type="molecule type" value="Genomic_DNA"/>
</dbReference>
<proteinExistence type="inferred from homology"/>
<dbReference type="PANTHER" id="PTHR13091:SF0">
    <property type="entry name" value="NONSENSE-MEDIATED MRNA DECAY FACTOR SMG8"/>
    <property type="match status" value="1"/>
</dbReference>
<evidence type="ECO:0000256" key="3">
    <source>
        <dbReference type="ARBA" id="ARBA00029509"/>
    </source>
</evidence>
<keyword evidence="2 4" id="KW-0866">Nonsense-mediated mRNA decay</keyword>
<comment type="similarity">
    <text evidence="1 4">Belongs to the SMG8 family.</text>
</comment>
<evidence type="ECO:0000256" key="5">
    <source>
        <dbReference type="SAM" id="MobiDB-lite"/>
    </source>
</evidence>
<dbReference type="SUPFAM" id="SSF50199">
    <property type="entry name" value="Staphylococcal nuclease"/>
    <property type="match status" value="1"/>
</dbReference>
<comment type="function">
    <text evidence="4">Involved in nonsense-mediated decay (NMD) of mRNAs containing premature stop codons.</text>
</comment>
<dbReference type="OrthoDB" id="63589at2759"/>
<feature type="region of interest" description="Disordered" evidence="5">
    <location>
        <begin position="513"/>
        <end position="542"/>
    </location>
</feature>
<dbReference type="GO" id="GO:0000184">
    <property type="term" value="P:nuclear-transcribed mRNA catabolic process, nonsense-mediated decay"/>
    <property type="evidence" value="ECO:0007669"/>
    <property type="project" value="UniProtKB-UniRule"/>
</dbReference>
<dbReference type="InterPro" id="IPR019354">
    <property type="entry name" value="SMG8-like"/>
</dbReference>
<accession>A0A7J7KB60</accession>
<sequence>MDKFFTFSFPEDLNRFNGLTNDKSVCVVAIIGKTAFGGSKSSVFTNVLDHHTGFDEGNKVGQVRGCYDATRKLVVLECFTGYDIDQLSRLLLQGNSSNFDSVLFTKAKIMLYAFHVAHIILLSTPGLAFDTSYIRLFRALDHARNKLHLEDELKKFDLPKSWCLAGRPVCPRLLFLFNPVNKHLLSDATSIRKKQDQLEDVIYRVLRKTRIITNNPKSALFALPANQQFVHIMSANEGLRSKENIFKLFDLCLAGEALEGLKADDSHLFKEMLMQHVDLVHGPGFDDSIGRNPVSNPCNVAKLDTWLAVASQLYTLIVKSAPAKGDKSRLHSVFTDLKSTIEIEQRFSDSRCLKVLQFADKAYRENLPEHYTEGVHHEQLAKAQHVMLASGRGPALQSYLARIKRDCTKYWENGHRLCESSSLSGSHCIHQLHRLPNEPITEDNEKLPCSEHSTSVSFTVACNCGRTLNNIGDPFTAKEANYLVYEDMSKGCCSKLQNIPFPVYVAAPVSPPIRSATSSHTAPPTSTPDDKVEAEKKEEDSDEALVHKLAQINIGKLKNEEDELTTMSDHQSYFNSLSQGHIRHDVVTKTEVSVPEDHLEIVAEEAIEEKHGYLSHMLTNTSTKGLLPDYPSWALTCLGTYSSYSPATGLDQPGFLPSSNFLLPWEVVIKGIVKGQAWPHVGEPTSYKQRKKIAPRKHVVDTTAKIYIGDAYTCPQGHRFMCSSPDKVIKVPGSSVKDNANKLLTMDMPLYTPCPKNDGCVGQLRHIYVCTPEIDSLVVSLLPKIQPASALCPLFLPSHDGPIKLPANGVWVMRLPHFYVDEKGHYPLPTDAAKLHVSKREMPEDSESNNTATNTDFLSRFSNFVDQNLQLIQRSVYVAGAVVLIGVGRHLRLHHRFTSSSDIPPRFYQQNVKLLGTVRHRDKDTNVLSVSHIPPLPSRFVSLFTRSHKEKSNEDLLKVSIAGVQLTKSGENWIDINIVNRNVWFKLLESPENNFIPAIITCRIKKYPVRTNVNHLLVQKGFGRVLDRYDEEPTSQIYASLRSQLLSAEQKAVKKGKGDWENKSGWKKLIGWKTVKRLFKKKD</sequence>
<gene>
    <name evidence="6" type="ORF">EB796_006530</name>
</gene>
<evidence type="ECO:0000256" key="1">
    <source>
        <dbReference type="ARBA" id="ARBA00006443"/>
    </source>
</evidence>
<dbReference type="Proteomes" id="UP000593567">
    <property type="component" value="Unassembled WGS sequence"/>
</dbReference>
<protein>
    <recommendedName>
        <fullName evidence="3 4">Nonsense-mediated mRNA decay factor SMG8</fullName>
    </recommendedName>
</protein>
<keyword evidence="7" id="KW-1185">Reference proteome</keyword>
<comment type="caution">
    <text evidence="6">The sequence shown here is derived from an EMBL/GenBank/DDBJ whole genome shotgun (WGS) entry which is preliminary data.</text>
</comment>
<evidence type="ECO:0000256" key="2">
    <source>
        <dbReference type="ARBA" id="ARBA00023161"/>
    </source>
</evidence>
<name>A0A7J7KB60_BUGNE</name>
<dbReference type="Gene3D" id="2.40.50.90">
    <property type="match status" value="1"/>
</dbReference>
<reference evidence="6" key="1">
    <citation type="submission" date="2020-06" db="EMBL/GenBank/DDBJ databases">
        <title>Draft genome of Bugula neritina, a colonial animal packing powerful symbionts and potential medicines.</title>
        <authorList>
            <person name="Rayko M."/>
        </authorList>
    </citation>
    <scope>NUCLEOTIDE SEQUENCE [LARGE SCALE GENOMIC DNA]</scope>
    <source>
        <strain evidence="6">Kwan_BN1</strain>
    </source>
</reference>
<dbReference type="PANTHER" id="PTHR13091">
    <property type="entry name" value="AMPLIFIED IN BREAST CANCER 2-RELATED"/>
    <property type="match status" value="1"/>
</dbReference>
<feature type="compositionally biased region" description="Low complexity" evidence="5">
    <location>
        <begin position="515"/>
        <end position="524"/>
    </location>
</feature>
<evidence type="ECO:0000313" key="7">
    <source>
        <dbReference type="Proteomes" id="UP000593567"/>
    </source>
</evidence>
<dbReference type="InterPro" id="IPR035437">
    <property type="entry name" value="SNase_OB-fold_sf"/>
</dbReference>